<feature type="site" description="Discriminates between blocked and unblocked aminoacyl-tRNA" evidence="6">
    <location>
        <position position="11"/>
    </location>
</feature>
<evidence type="ECO:0000256" key="4">
    <source>
        <dbReference type="ARBA" id="ARBA00022884"/>
    </source>
</evidence>
<protein>
    <recommendedName>
        <fullName evidence="5 6">Peptidyl-tRNA hydrolase</fullName>
        <shortName evidence="6">Pth</shortName>
        <ecNumber evidence="1 6">3.1.1.29</ecNumber>
    </recommendedName>
</protein>
<dbReference type="Proteomes" id="UP000317155">
    <property type="component" value="Unassembled WGS sequence"/>
</dbReference>
<dbReference type="GO" id="GO:0000049">
    <property type="term" value="F:tRNA binding"/>
    <property type="evidence" value="ECO:0007669"/>
    <property type="project" value="UniProtKB-UniRule"/>
</dbReference>
<comment type="subunit">
    <text evidence="6">Monomer.</text>
</comment>
<reference evidence="7 8" key="1">
    <citation type="submission" date="2019-07" db="EMBL/GenBank/DDBJ databases">
        <title>Insights of Desulfuromonas acetexigens electromicrobiology.</title>
        <authorList>
            <person name="Katuri K."/>
            <person name="Sapireddy V."/>
            <person name="Shaw D.R."/>
            <person name="Saikaly P."/>
        </authorList>
    </citation>
    <scope>NUCLEOTIDE SEQUENCE [LARGE SCALE GENOMIC DNA]</scope>
    <source>
        <strain evidence="7 8">2873</strain>
    </source>
</reference>
<dbReference type="EMBL" id="VJVV01000006">
    <property type="protein sequence ID" value="TRO81262.1"/>
    <property type="molecule type" value="Genomic_DNA"/>
</dbReference>
<gene>
    <name evidence="6" type="primary">pth</name>
    <name evidence="7" type="ORF">FL622_10170</name>
</gene>
<dbReference type="GO" id="GO:0004045">
    <property type="term" value="F:peptidyl-tRNA hydrolase activity"/>
    <property type="evidence" value="ECO:0007669"/>
    <property type="project" value="UniProtKB-UniRule"/>
</dbReference>
<accession>A0A550JDJ3</accession>
<feature type="active site" description="Proton acceptor" evidence="6">
    <location>
        <position position="21"/>
    </location>
</feature>
<dbReference type="InterPro" id="IPR036416">
    <property type="entry name" value="Pept_tRNA_hydro_sf"/>
</dbReference>
<feature type="binding site" evidence="6">
    <location>
        <position position="66"/>
    </location>
    <ligand>
        <name>tRNA</name>
        <dbReference type="ChEBI" id="CHEBI:17843"/>
    </ligand>
</feature>
<feature type="binding site" evidence="6">
    <location>
        <position position="114"/>
    </location>
    <ligand>
        <name>tRNA</name>
        <dbReference type="ChEBI" id="CHEBI:17843"/>
    </ligand>
</feature>
<comment type="function">
    <text evidence="6">Hydrolyzes ribosome-free peptidyl-tRNAs (with 1 or more amino acids incorporated), which drop off the ribosome during protein synthesis, or as a result of ribosome stalling.</text>
</comment>
<comment type="function">
    <text evidence="6">Catalyzes the release of premature peptidyl moieties from peptidyl-tRNA molecules trapped in stalled 50S ribosomal subunits, and thus maintains levels of free tRNAs and 50S ribosomes.</text>
</comment>
<evidence type="ECO:0000256" key="3">
    <source>
        <dbReference type="ARBA" id="ARBA00022801"/>
    </source>
</evidence>
<dbReference type="GO" id="GO:0005737">
    <property type="term" value="C:cytoplasm"/>
    <property type="evidence" value="ECO:0007669"/>
    <property type="project" value="UniProtKB-SubCell"/>
</dbReference>
<keyword evidence="3 6" id="KW-0378">Hydrolase</keyword>
<dbReference type="Gene3D" id="3.40.50.1470">
    <property type="entry name" value="Peptidyl-tRNA hydrolase"/>
    <property type="match status" value="1"/>
</dbReference>
<dbReference type="NCBIfam" id="TIGR00447">
    <property type="entry name" value="pth"/>
    <property type="match status" value="1"/>
</dbReference>
<comment type="similarity">
    <text evidence="6">Belongs to the PTH family.</text>
</comment>
<name>A0A550JDJ3_9BACT</name>
<comment type="caution">
    <text evidence="7">The sequence shown here is derived from an EMBL/GenBank/DDBJ whole genome shotgun (WGS) entry which is preliminary data.</text>
</comment>
<evidence type="ECO:0000313" key="7">
    <source>
        <dbReference type="EMBL" id="TRO81262.1"/>
    </source>
</evidence>
<keyword evidence="6" id="KW-0963">Cytoplasm</keyword>
<dbReference type="EC" id="3.1.1.29" evidence="1 6"/>
<dbReference type="FunFam" id="3.40.50.1470:FF:000001">
    <property type="entry name" value="Peptidyl-tRNA hydrolase"/>
    <property type="match status" value="1"/>
</dbReference>
<keyword evidence="8" id="KW-1185">Reference proteome</keyword>
<sequence length="193" mass="20846">MLLKLIVGLGNPGEQYAETRHNIGFMVVRRLSEVFGVPLKKKGHQGLYGMGRVAGEEATLLLPQTFMNLSGASVASAAKSLTVLPKDLIVVHDDIDQPFGALRIRLGGGHGGHNGIRHICQVLGQSDFIRIKFGVGRPQPGGDVARYVLSSFATAERKTLDPLIDDAVRAVEAVVMRGPQLAMNEFNRREIGP</sequence>
<dbReference type="GO" id="GO:0006515">
    <property type="term" value="P:protein quality control for misfolded or incompletely synthesized proteins"/>
    <property type="evidence" value="ECO:0007669"/>
    <property type="project" value="UniProtKB-UniRule"/>
</dbReference>
<dbReference type="HAMAP" id="MF_00083">
    <property type="entry name" value="Pept_tRNA_hydro_bact"/>
    <property type="match status" value="1"/>
</dbReference>
<keyword evidence="4 6" id="KW-0694">RNA-binding</keyword>
<dbReference type="AlphaFoldDB" id="A0A550JDJ3"/>
<evidence type="ECO:0000256" key="1">
    <source>
        <dbReference type="ARBA" id="ARBA00013260"/>
    </source>
</evidence>
<comment type="catalytic activity">
    <reaction evidence="6">
        <text>an N-acyl-L-alpha-aminoacyl-tRNA + H2O = an N-acyl-L-amino acid + a tRNA + H(+)</text>
        <dbReference type="Rhea" id="RHEA:54448"/>
        <dbReference type="Rhea" id="RHEA-COMP:10123"/>
        <dbReference type="Rhea" id="RHEA-COMP:13883"/>
        <dbReference type="ChEBI" id="CHEBI:15377"/>
        <dbReference type="ChEBI" id="CHEBI:15378"/>
        <dbReference type="ChEBI" id="CHEBI:59874"/>
        <dbReference type="ChEBI" id="CHEBI:78442"/>
        <dbReference type="ChEBI" id="CHEBI:138191"/>
        <dbReference type="EC" id="3.1.1.29"/>
    </reaction>
</comment>
<comment type="subcellular location">
    <subcellularLocation>
        <location evidence="6">Cytoplasm</location>
    </subcellularLocation>
</comment>
<evidence type="ECO:0000256" key="5">
    <source>
        <dbReference type="ARBA" id="ARBA00050038"/>
    </source>
</evidence>
<feature type="binding site" evidence="6">
    <location>
        <position position="16"/>
    </location>
    <ligand>
        <name>tRNA</name>
        <dbReference type="ChEBI" id="CHEBI:17843"/>
    </ligand>
</feature>
<evidence type="ECO:0000256" key="6">
    <source>
        <dbReference type="HAMAP-Rule" id="MF_00083"/>
    </source>
</evidence>
<feature type="site" description="Stabilizes the basic form of H active site to accept a proton" evidence="6">
    <location>
        <position position="93"/>
    </location>
</feature>
<dbReference type="PANTHER" id="PTHR17224:SF1">
    <property type="entry name" value="PEPTIDYL-TRNA HYDROLASE"/>
    <property type="match status" value="1"/>
</dbReference>
<organism evidence="7 8">
    <name type="scientific">Trichloromonas acetexigens</name>
    <dbReference type="NCBI Taxonomy" id="38815"/>
    <lineage>
        <taxon>Bacteria</taxon>
        <taxon>Pseudomonadati</taxon>
        <taxon>Thermodesulfobacteriota</taxon>
        <taxon>Desulfuromonadia</taxon>
        <taxon>Desulfuromonadales</taxon>
        <taxon>Trichloromonadaceae</taxon>
        <taxon>Trichloromonas</taxon>
    </lineage>
</organism>
<evidence type="ECO:0000256" key="2">
    <source>
        <dbReference type="ARBA" id="ARBA00022555"/>
    </source>
</evidence>
<dbReference type="PANTHER" id="PTHR17224">
    <property type="entry name" value="PEPTIDYL-TRNA HYDROLASE"/>
    <property type="match status" value="1"/>
</dbReference>
<dbReference type="OrthoDB" id="9800507at2"/>
<dbReference type="SUPFAM" id="SSF53178">
    <property type="entry name" value="Peptidyl-tRNA hydrolase-like"/>
    <property type="match status" value="1"/>
</dbReference>
<dbReference type="Pfam" id="PF01195">
    <property type="entry name" value="Pept_tRNA_hydro"/>
    <property type="match status" value="1"/>
</dbReference>
<keyword evidence="2 6" id="KW-0820">tRNA-binding</keyword>
<proteinExistence type="inferred from homology"/>
<dbReference type="CDD" id="cd00462">
    <property type="entry name" value="PTH"/>
    <property type="match status" value="1"/>
</dbReference>
<dbReference type="InterPro" id="IPR001328">
    <property type="entry name" value="Pept_tRNA_hydro"/>
</dbReference>
<evidence type="ECO:0000313" key="8">
    <source>
        <dbReference type="Proteomes" id="UP000317155"/>
    </source>
</evidence>
<dbReference type="GO" id="GO:0072344">
    <property type="term" value="P:rescue of stalled ribosome"/>
    <property type="evidence" value="ECO:0007669"/>
    <property type="project" value="UniProtKB-UniRule"/>
</dbReference>
<feature type="binding site" evidence="6">
    <location>
        <position position="68"/>
    </location>
    <ligand>
        <name>tRNA</name>
        <dbReference type="ChEBI" id="CHEBI:17843"/>
    </ligand>
</feature>